<comment type="caution">
    <text evidence="2">The sequence shown here is derived from an EMBL/GenBank/DDBJ whole genome shotgun (WGS) entry which is preliminary data.</text>
</comment>
<proteinExistence type="predicted"/>
<keyword evidence="1" id="KW-0472">Membrane</keyword>
<dbReference type="EMBL" id="MCFH01000019">
    <property type="protein sequence ID" value="ORX51066.1"/>
    <property type="molecule type" value="Genomic_DNA"/>
</dbReference>
<dbReference type="Proteomes" id="UP000193719">
    <property type="component" value="Unassembled WGS sequence"/>
</dbReference>
<feature type="transmembrane region" description="Helical" evidence="1">
    <location>
        <begin position="65"/>
        <end position="89"/>
    </location>
</feature>
<keyword evidence="1" id="KW-0812">Transmembrane</keyword>
<evidence type="ECO:0000313" key="2">
    <source>
        <dbReference type="EMBL" id="ORX51066.1"/>
    </source>
</evidence>
<organism evidence="2 3">
    <name type="scientific">Piromyces finnis</name>
    <dbReference type="NCBI Taxonomy" id="1754191"/>
    <lineage>
        <taxon>Eukaryota</taxon>
        <taxon>Fungi</taxon>
        <taxon>Fungi incertae sedis</taxon>
        <taxon>Chytridiomycota</taxon>
        <taxon>Chytridiomycota incertae sedis</taxon>
        <taxon>Neocallimastigomycetes</taxon>
        <taxon>Neocallimastigales</taxon>
        <taxon>Neocallimastigaceae</taxon>
        <taxon>Piromyces</taxon>
    </lineage>
</organism>
<protein>
    <submittedName>
        <fullName evidence="2">Uncharacterized protein</fullName>
    </submittedName>
</protein>
<accession>A0A1Y1VA70</accession>
<feature type="transmembrane region" description="Helical" evidence="1">
    <location>
        <begin position="12"/>
        <end position="31"/>
    </location>
</feature>
<reference evidence="2 3" key="1">
    <citation type="submission" date="2016-08" db="EMBL/GenBank/DDBJ databases">
        <title>Genomes of anaerobic fungi encode conserved fungal cellulosomes for biomass hydrolysis.</title>
        <authorList>
            <consortium name="DOE Joint Genome Institute"/>
            <person name="Haitjema C.H."/>
            <person name="Gilmore S.P."/>
            <person name="Henske J.K."/>
            <person name="Solomon K.V."/>
            <person name="De Groot R."/>
            <person name="Kuo A."/>
            <person name="Mondo S.J."/>
            <person name="Salamov A.A."/>
            <person name="Labutti K."/>
            <person name="Zhao Z."/>
            <person name="Chiniquy J."/>
            <person name="Barry K."/>
            <person name="Brewer H.M."/>
            <person name="Purvine S.O."/>
            <person name="Wright A.T."/>
            <person name="Boxma B."/>
            <person name="Van Alen T."/>
            <person name="Hackstein J.H."/>
            <person name="Baker S.E."/>
            <person name="Grigoriev I.V."/>
            <person name="O'Malley M.A."/>
        </authorList>
    </citation>
    <scope>NUCLEOTIDE SEQUENCE [LARGE SCALE GENOMIC DNA]</scope>
    <source>
        <strain evidence="3">finn</strain>
    </source>
</reference>
<feature type="transmembrane region" description="Helical" evidence="1">
    <location>
        <begin position="135"/>
        <end position="155"/>
    </location>
</feature>
<evidence type="ECO:0000256" key="1">
    <source>
        <dbReference type="SAM" id="Phobius"/>
    </source>
</evidence>
<evidence type="ECO:0000313" key="3">
    <source>
        <dbReference type="Proteomes" id="UP000193719"/>
    </source>
</evidence>
<dbReference type="OrthoDB" id="10437108at2759"/>
<sequence>MGKRAVLKFLIYSFYAVSCIFTLLLLMLPYWDNQDPINVGIFLTLKNGDLEFGYMNNIEARESTVFQLTVYTVVYLCIVALLNLAVIGLTSLDSNKVAKWLHVILCCAHATGLVFIFFIYGFRYISQWVPPLKNYYLDIIGILIDFILILLLIMYKRSKKLDDAPMEEIQIDESGLSSRLSSKKSKKDKIGKTDPQFISEGIATPLYVNGAEYVEPQPVVEAKPSVLDPNRIVVSDNIVNNETYIGNNENQFQYNTSPQLEVQTTPATIPVMPQIPMNNQQPFNNVSPILSPGQGPIPGPTKIDSQYTYSESNAYPVTSNTILKIPEVPVIGTSSETIEIPGVPKVDVNKDTLIM</sequence>
<gene>
    <name evidence="2" type="ORF">BCR36DRAFT_326099</name>
</gene>
<keyword evidence="1" id="KW-1133">Transmembrane helix</keyword>
<reference evidence="2 3" key="2">
    <citation type="submission" date="2016-08" db="EMBL/GenBank/DDBJ databases">
        <title>Pervasive Adenine N6-methylation of Active Genes in Fungi.</title>
        <authorList>
            <consortium name="DOE Joint Genome Institute"/>
            <person name="Mondo S.J."/>
            <person name="Dannebaum R.O."/>
            <person name="Kuo R.C."/>
            <person name="Labutti K."/>
            <person name="Haridas S."/>
            <person name="Kuo A."/>
            <person name="Salamov A."/>
            <person name="Ahrendt S.R."/>
            <person name="Lipzen A."/>
            <person name="Sullivan W."/>
            <person name="Andreopoulos W.B."/>
            <person name="Clum A."/>
            <person name="Lindquist E."/>
            <person name="Daum C."/>
            <person name="Ramamoorthy G.K."/>
            <person name="Gryganskyi A."/>
            <person name="Culley D."/>
            <person name="Magnuson J.K."/>
            <person name="James T.Y."/>
            <person name="O'Malley M.A."/>
            <person name="Stajich J.E."/>
            <person name="Spatafora J.W."/>
            <person name="Visel A."/>
            <person name="Grigoriev I.V."/>
        </authorList>
    </citation>
    <scope>NUCLEOTIDE SEQUENCE [LARGE SCALE GENOMIC DNA]</scope>
    <source>
        <strain evidence="3">finn</strain>
    </source>
</reference>
<feature type="transmembrane region" description="Helical" evidence="1">
    <location>
        <begin position="101"/>
        <end position="123"/>
    </location>
</feature>
<keyword evidence="3" id="KW-1185">Reference proteome</keyword>
<name>A0A1Y1VA70_9FUNG</name>
<dbReference type="AlphaFoldDB" id="A0A1Y1VA70"/>